<evidence type="ECO:0000313" key="1">
    <source>
        <dbReference type="EMBL" id="KAF7357943.1"/>
    </source>
</evidence>
<dbReference type="EMBL" id="JACAZI010000006">
    <property type="protein sequence ID" value="KAF7357943.1"/>
    <property type="molecule type" value="Genomic_DNA"/>
</dbReference>
<organism evidence="1 2">
    <name type="scientific">Mycena venus</name>
    <dbReference type="NCBI Taxonomy" id="2733690"/>
    <lineage>
        <taxon>Eukaryota</taxon>
        <taxon>Fungi</taxon>
        <taxon>Dikarya</taxon>
        <taxon>Basidiomycota</taxon>
        <taxon>Agaricomycotina</taxon>
        <taxon>Agaricomycetes</taxon>
        <taxon>Agaricomycetidae</taxon>
        <taxon>Agaricales</taxon>
        <taxon>Marasmiineae</taxon>
        <taxon>Mycenaceae</taxon>
        <taxon>Mycena</taxon>
    </lineage>
</organism>
<evidence type="ECO:0000313" key="2">
    <source>
        <dbReference type="Proteomes" id="UP000620124"/>
    </source>
</evidence>
<protein>
    <recommendedName>
        <fullName evidence="3">F-box domain-containing protein</fullName>
    </recommendedName>
</protein>
<sequence length="509" mass="58567">MDEIYQTTHRVYEHEILPQKLWNAGREISRLFLSSDRWSLSFIRVHNPCPIAHLPHDVLAEIFLFTLCANGFHPLNTRGSLPLEPLTLSHVSSRWRDVAISTPSLWSTIWVDRPRELHIPMVELWIEYSRQCPLILYLRQTPPPPAGQQPSPFTDPREYELTDKILIILGNHLHRWKRVTFLFHHPTQHSLLNLPEIPSAAPLLEHIQMSTRAWDADSKLTMERIMYSYASVQSVVVHEFLSQEFVPWERLTTLDASQLGCPMDSHLNVLKYCTSLRRAELRVTQDHSDAPFVRPTRRVGVPHLSSLTIHATRLEGLVLRYSSAPHRANDPQALQRLLVRSACVLKRFSFGDAAAIKDDSYHLSFLRSPQMASLLELYLQVDMTDKIMRFLTLGSAEDGRPRLLPNLQTISLKDFRGDHVDDLELYRMVVSRFPGPTPDRNGRYSGSLHRAYFHLRVKGHSDSPVLPLLVERCRERIDLRIYLDSCADQNVKVGWYTSPPIPGGYLTEG</sequence>
<gene>
    <name evidence="1" type="ORF">MVEN_00840900</name>
</gene>
<dbReference type="OrthoDB" id="3217549at2759"/>
<accession>A0A8H7D404</accession>
<proteinExistence type="predicted"/>
<name>A0A8H7D404_9AGAR</name>
<dbReference type="Proteomes" id="UP000620124">
    <property type="component" value="Unassembled WGS sequence"/>
</dbReference>
<evidence type="ECO:0008006" key="3">
    <source>
        <dbReference type="Google" id="ProtNLM"/>
    </source>
</evidence>
<dbReference type="Gene3D" id="1.20.1280.50">
    <property type="match status" value="1"/>
</dbReference>
<reference evidence="1" key="1">
    <citation type="submission" date="2020-05" db="EMBL/GenBank/DDBJ databases">
        <title>Mycena genomes resolve the evolution of fungal bioluminescence.</title>
        <authorList>
            <person name="Tsai I.J."/>
        </authorList>
    </citation>
    <scope>NUCLEOTIDE SEQUENCE</scope>
    <source>
        <strain evidence="1">CCC161011</strain>
    </source>
</reference>
<keyword evidence="2" id="KW-1185">Reference proteome</keyword>
<dbReference type="AlphaFoldDB" id="A0A8H7D404"/>
<comment type="caution">
    <text evidence="1">The sequence shown here is derived from an EMBL/GenBank/DDBJ whole genome shotgun (WGS) entry which is preliminary data.</text>
</comment>